<name>Q2KVV0_BORA1</name>
<evidence type="ECO:0000259" key="7">
    <source>
        <dbReference type="Pfam" id="PF00892"/>
    </source>
</evidence>
<feature type="transmembrane region" description="Helical" evidence="6">
    <location>
        <begin position="154"/>
        <end position="175"/>
    </location>
</feature>
<dbReference type="PANTHER" id="PTHR42920">
    <property type="entry name" value="OS03G0707200 PROTEIN-RELATED"/>
    <property type="match status" value="1"/>
</dbReference>
<evidence type="ECO:0000256" key="5">
    <source>
        <dbReference type="ARBA" id="ARBA00023136"/>
    </source>
</evidence>
<feature type="transmembrane region" description="Helical" evidence="6">
    <location>
        <begin position="70"/>
        <end position="90"/>
    </location>
</feature>
<dbReference type="EMBL" id="AM167904">
    <property type="protein sequence ID" value="CAJ50409.1"/>
    <property type="molecule type" value="Genomic_DNA"/>
</dbReference>
<evidence type="ECO:0000256" key="2">
    <source>
        <dbReference type="ARBA" id="ARBA00022475"/>
    </source>
</evidence>
<sequence length="295" mass="31742">MSPVSPRYMAFPVLAVLIWSINMVVAKMAAGVISPAVIGFYRWVIALALLAPFVAPGLRREWSQIRRHLWQLAVLGALGMAVFQGFSYVAAATTTATNMGIIASTVPLMTIAVGALLLRERPTLMAVLGALLALFGLSILIGEGDPARLLEVGGSLGDGLMALAALSYALYGVLLRKWRLPIGVWQSLFMQAAFALLYHLPFFLWSSPSSLNLQNLPLVLYAGIFPSLFAPYLWMQGVRYLGPNRASIFLNLMPVCTVIIAALTLGEHPHSYHVVGGLLALAGVSIAQFRPRAAA</sequence>
<feature type="transmembrane region" description="Helical" evidence="6">
    <location>
        <begin position="218"/>
        <end position="235"/>
    </location>
</feature>
<dbReference type="InterPro" id="IPR000620">
    <property type="entry name" value="EamA_dom"/>
</dbReference>
<dbReference type="GO" id="GO:0005886">
    <property type="term" value="C:plasma membrane"/>
    <property type="evidence" value="ECO:0007669"/>
    <property type="project" value="UniProtKB-SubCell"/>
</dbReference>
<accession>Q2KVV0</accession>
<dbReference type="SUPFAM" id="SSF103481">
    <property type="entry name" value="Multidrug resistance efflux transporter EmrE"/>
    <property type="match status" value="2"/>
</dbReference>
<feature type="transmembrane region" description="Helical" evidence="6">
    <location>
        <begin position="187"/>
        <end position="206"/>
    </location>
</feature>
<feature type="transmembrane region" description="Helical" evidence="6">
    <location>
        <begin position="247"/>
        <end position="265"/>
    </location>
</feature>
<dbReference type="KEGG" id="bav:BAV2798"/>
<evidence type="ECO:0000256" key="6">
    <source>
        <dbReference type="SAM" id="Phobius"/>
    </source>
</evidence>
<feature type="domain" description="EamA" evidence="7">
    <location>
        <begin position="13"/>
        <end position="140"/>
    </location>
</feature>
<evidence type="ECO:0000256" key="4">
    <source>
        <dbReference type="ARBA" id="ARBA00022989"/>
    </source>
</evidence>
<dbReference type="RefSeq" id="WP_012418440.1">
    <property type="nucleotide sequence ID" value="NC_010645.1"/>
</dbReference>
<dbReference type="Proteomes" id="UP000001977">
    <property type="component" value="Chromosome"/>
</dbReference>
<reference evidence="8 9" key="1">
    <citation type="journal article" date="2006" name="J. Bacteriol.">
        <title>Comparison of the genome sequence of the poultry pathogen Bordetella avium with those of B. bronchiseptica, B. pertussis, and B. parapertussis reveals extensive diversity in surface structures associated with host interaction.</title>
        <authorList>
            <person name="Sebaihia M."/>
            <person name="Preston A."/>
            <person name="Maskell D.J."/>
            <person name="Kuzmiak H."/>
            <person name="Connell T.D."/>
            <person name="King N.D."/>
            <person name="Orndorff P.E."/>
            <person name="Miyamoto D.M."/>
            <person name="Thomson N.R."/>
            <person name="Harris D."/>
            <person name="Goble A."/>
            <person name="Lord A."/>
            <person name="Murphy L."/>
            <person name="Quail M.A."/>
            <person name="Rutter S."/>
            <person name="Squares R."/>
            <person name="Squares S."/>
            <person name="Woodward J."/>
            <person name="Parkhill J."/>
            <person name="Temple L.M."/>
        </authorList>
    </citation>
    <scope>NUCLEOTIDE SEQUENCE [LARGE SCALE GENOMIC DNA]</scope>
    <source>
        <strain evidence="8 9">197N</strain>
    </source>
</reference>
<proteinExistence type="predicted"/>
<feature type="transmembrane region" description="Helical" evidence="6">
    <location>
        <begin position="271"/>
        <end position="289"/>
    </location>
</feature>
<feature type="transmembrane region" description="Helical" evidence="6">
    <location>
        <begin position="96"/>
        <end position="117"/>
    </location>
</feature>
<feature type="transmembrane region" description="Helical" evidence="6">
    <location>
        <begin position="124"/>
        <end position="142"/>
    </location>
</feature>
<dbReference type="Pfam" id="PF00892">
    <property type="entry name" value="EamA"/>
    <property type="match status" value="2"/>
</dbReference>
<dbReference type="AlphaFoldDB" id="Q2KVV0"/>
<keyword evidence="9" id="KW-1185">Reference proteome</keyword>
<feature type="transmembrane region" description="Helical" evidence="6">
    <location>
        <begin position="39"/>
        <end position="58"/>
    </location>
</feature>
<gene>
    <name evidence="8" type="ordered locus">BAV2798</name>
</gene>
<evidence type="ECO:0000256" key="1">
    <source>
        <dbReference type="ARBA" id="ARBA00004651"/>
    </source>
</evidence>
<evidence type="ECO:0000313" key="8">
    <source>
        <dbReference type="EMBL" id="CAJ50409.1"/>
    </source>
</evidence>
<evidence type="ECO:0000313" key="9">
    <source>
        <dbReference type="Proteomes" id="UP000001977"/>
    </source>
</evidence>
<dbReference type="InterPro" id="IPR051258">
    <property type="entry name" value="Diverse_Substrate_Transporter"/>
</dbReference>
<evidence type="ECO:0000256" key="3">
    <source>
        <dbReference type="ARBA" id="ARBA00022692"/>
    </source>
</evidence>
<feature type="domain" description="EamA" evidence="7">
    <location>
        <begin position="156"/>
        <end position="286"/>
    </location>
</feature>
<dbReference type="PANTHER" id="PTHR42920:SF11">
    <property type="entry name" value="INNER MEMBRANE PROTEIN YTFF"/>
    <property type="match status" value="1"/>
</dbReference>
<dbReference type="HOGENOM" id="CLU_033863_4_4_4"/>
<keyword evidence="3 6" id="KW-0812">Transmembrane</keyword>
<dbReference type="InterPro" id="IPR037185">
    <property type="entry name" value="EmrE-like"/>
</dbReference>
<protein>
    <submittedName>
        <fullName evidence="8">Membrane protein</fullName>
    </submittedName>
</protein>
<dbReference type="eggNOG" id="COG0697">
    <property type="taxonomic scope" value="Bacteria"/>
</dbReference>
<comment type="subcellular location">
    <subcellularLocation>
        <location evidence="1">Cell membrane</location>
        <topology evidence="1">Multi-pass membrane protein</topology>
    </subcellularLocation>
</comment>
<keyword evidence="5 6" id="KW-0472">Membrane</keyword>
<keyword evidence="2" id="KW-1003">Cell membrane</keyword>
<organism evidence="8 9">
    <name type="scientific">Bordetella avium (strain 197N)</name>
    <dbReference type="NCBI Taxonomy" id="360910"/>
    <lineage>
        <taxon>Bacteria</taxon>
        <taxon>Pseudomonadati</taxon>
        <taxon>Pseudomonadota</taxon>
        <taxon>Betaproteobacteria</taxon>
        <taxon>Burkholderiales</taxon>
        <taxon>Alcaligenaceae</taxon>
        <taxon>Bordetella</taxon>
    </lineage>
</organism>
<keyword evidence="4 6" id="KW-1133">Transmembrane helix</keyword>